<name>A0ABR9B128_9BACL</name>
<evidence type="ECO:0000313" key="2">
    <source>
        <dbReference type="Proteomes" id="UP000634529"/>
    </source>
</evidence>
<evidence type="ECO:0000313" key="1">
    <source>
        <dbReference type="EMBL" id="MBD8499977.1"/>
    </source>
</evidence>
<keyword evidence="2" id="KW-1185">Reference proteome</keyword>
<organism evidence="1 2">
    <name type="scientific">Paenibacillus arenosi</name>
    <dbReference type="NCBI Taxonomy" id="2774142"/>
    <lineage>
        <taxon>Bacteria</taxon>
        <taxon>Bacillati</taxon>
        <taxon>Bacillota</taxon>
        <taxon>Bacilli</taxon>
        <taxon>Bacillales</taxon>
        <taxon>Paenibacillaceae</taxon>
        <taxon>Paenibacillus</taxon>
    </lineage>
</organism>
<reference evidence="1 2" key="1">
    <citation type="submission" date="2020-09" db="EMBL/GenBank/DDBJ databases">
        <title>Paenibacillus sp. CAU 1523 isolated from sand of Haeundae Beach.</title>
        <authorList>
            <person name="Kim W."/>
        </authorList>
    </citation>
    <scope>NUCLEOTIDE SEQUENCE [LARGE SCALE GENOMIC DNA]</scope>
    <source>
        <strain evidence="1 2">CAU 1523</strain>
    </source>
</reference>
<proteinExistence type="predicted"/>
<dbReference type="RefSeq" id="WP_192026299.1">
    <property type="nucleotide sequence ID" value="NZ_JACYTN010000017.1"/>
</dbReference>
<sequence>MAYAGKTNWKYDELVKETDLNRIEQGLVDAHKVIDGLPSFNEVTITSPIMNGVNVITTDMASPLTVDIEGMTLTNITKDYGTIKDVNGDGIADGPWRAPSTGEGKYTVENGYQKIESLSTDKKIDERYIATHNPIGHFTVKTGEKFVLIADVLSDGTSNARLSFSLGTGNGTFYANTLTSRTIYGKGTATVDAANAYVAAANRNGVGVVGWVAFKNISLYKISDELYNAIGTTINENNIRQYFPHLEGTKHIAGVSLTKKGKNIYTGEIDRTSGNATYTRIPSGIEINSGGSIYNFARSIAYKVKQNTQYTISYEAENLSGDDPPAIAVRKSDGGVLTPFIMGAGKKKYTFNTANETEILLFIYGSVESSAKQTKRYKFIQLEAGSEASHYESPNDESVVLPVTIAKLGTIADRIYWRDGSWKVLRSIQREFMLDGSLDWYNNGKFAGVKRLVVQTAPKGSISGGIVATRYDGKEMLNQTTAGGVTDTIQISGDGLFHIVIPNNLSGWIDAIDPTVAAAKALMNGWMASANNGSAYTSWVSILDGSAPTTNTVAWVSVNKAKGWNGWAEASYILANPIEEQISVGGLAWHAGANQIEVDTGYYRNDEGQIVKIASANVINATASYTTGISGVLSDTVQNVADNMAQDARQDDWLLLNEAKTVDVRHDLNQHAADITAHILYAAATGGANTYAVTLAPIIKSYVEGMAVAVKINVQNTAASTLNVNGLGAKAIKRSNGSDVISGMLKVGSVHTMRYNGVNFILQGEGGEYGTAVAGDVVAPKTVGTDNGLVIGTMIDRPSVIKPESYGHNTASNISYFRIPHGAYRQSEGSGFPELWVTQADCRPENIINGMVINNTRGTAVRAQGNAAAHDVLQGRTFTSGINNAVQTGTMAEFSGGHIPSTAHTVWEGDRAFFQPTAGAYRGDVWVTAPAPNFRAEHIRAGVNILGVNGTLQVGKRVAERDIGFNKDRISCGGNYATAYFSSGDLGFTPSRVYGYYRCGFSDQWRTPMHVTLSSLHETYVESDWGKFQFFLHMFPNENGDVGRLVLGYTANNCPSVHFLNDQSGTVNGLKLTFIE</sequence>
<dbReference type="EMBL" id="JACYTN010000017">
    <property type="protein sequence ID" value="MBD8499977.1"/>
    <property type="molecule type" value="Genomic_DNA"/>
</dbReference>
<dbReference type="Proteomes" id="UP000634529">
    <property type="component" value="Unassembled WGS sequence"/>
</dbReference>
<accession>A0ABR9B128</accession>
<gene>
    <name evidence="1" type="ORF">IFO66_16905</name>
</gene>
<comment type="caution">
    <text evidence="1">The sequence shown here is derived from an EMBL/GenBank/DDBJ whole genome shotgun (WGS) entry which is preliminary data.</text>
</comment>
<protein>
    <submittedName>
        <fullName evidence="1">Uncharacterized protein</fullName>
    </submittedName>
</protein>